<name>A0A1A0RBZ0_MYCPR</name>
<evidence type="ECO:0000259" key="4">
    <source>
        <dbReference type="Pfam" id="PF11887"/>
    </source>
</evidence>
<feature type="domain" description="Mce/MlaD" evidence="3">
    <location>
        <begin position="40"/>
        <end position="112"/>
    </location>
</feature>
<dbReference type="Pfam" id="PF11887">
    <property type="entry name" value="Mce4_CUP1"/>
    <property type="match status" value="1"/>
</dbReference>
<dbReference type="Pfam" id="PF02470">
    <property type="entry name" value="MlaD"/>
    <property type="match status" value="1"/>
</dbReference>
<dbReference type="InterPro" id="IPR024516">
    <property type="entry name" value="Mce_C"/>
</dbReference>
<evidence type="ECO:0000256" key="2">
    <source>
        <dbReference type="SAM" id="Phobius"/>
    </source>
</evidence>
<keyword evidence="2" id="KW-1133">Transmembrane helix</keyword>
<dbReference type="InterPro" id="IPR003399">
    <property type="entry name" value="Mce/MlaD"/>
</dbReference>
<organism evidence="5 6">
    <name type="scientific">Mycolicibacterium peregrinum</name>
    <name type="common">Mycobacterium peregrinum</name>
    <dbReference type="NCBI Taxonomy" id="43304"/>
    <lineage>
        <taxon>Bacteria</taxon>
        <taxon>Bacillati</taxon>
        <taxon>Actinomycetota</taxon>
        <taxon>Actinomycetes</taxon>
        <taxon>Mycobacteriales</taxon>
        <taxon>Mycobacteriaceae</taxon>
        <taxon>Mycolicibacterium</taxon>
    </lineage>
</organism>
<dbReference type="InterPro" id="IPR052336">
    <property type="entry name" value="MlaD_Phospholipid_Transporter"/>
</dbReference>
<evidence type="ECO:0000259" key="3">
    <source>
        <dbReference type="Pfam" id="PF02470"/>
    </source>
</evidence>
<sequence>MLKYRGPQLIRRGFIGVVVILLVIAVGMRSQQLVSYATEIRYLALFDQAGGLTQGNNVTMSGTKVGTVSGVELHDGQALVTFSLSSDISLGSQTTAHIRTGSLLGQRVLTVNTAGPGRMRALDVIPSTRTSSPYSLTEAVGDLTTDIAGTDTGTLNQSLDALSATIEAISPDLGSTFDGLTRLSRALNARNQTLGELFRHIGDVSAVLAERSQQVNTLILDGNALLDVLVQVRQGIVELLANTSAVANQLTGLVHDNEAELAPTLDKLNAVTAVLEKNRDNIAKALPGLAKYELSTGELVSSGPYYQAQIANLSMPQLLQPFLDYAFGFRRGDNAGQPPDNAGPRAEFPFPRNGIPQPQEQWGPP</sequence>
<evidence type="ECO:0000313" key="5">
    <source>
        <dbReference type="EMBL" id="OBB31842.1"/>
    </source>
</evidence>
<feature type="domain" description="Mammalian cell entry C-terminal" evidence="4">
    <location>
        <begin position="118"/>
        <end position="298"/>
    </location>
</feature>
<dbReference type="Proteomes" id="UP000093902">
    <property type="component" value="Unassembled WGS sequence"/>
</dbReference>
<feature type="region of interest" description="Disordered" evidence="1">
    <location>
        <begin position="333"/>
        <end position="365"/>
    </location>
</feature>
<dbReference type="PANTHER" id="PTHR33371:SF18">
    <property type="entry name" value="MCE-FAMILY PROTEIN MCE3C"/>
    <property type="match status" value="1"/>
</dbReference>
<feature type="transmembrane region" description="Helical" evidence="2">
    <location>
        <begin position="9"/>
        <end position="28"/>
    </location>
</feature>
<protein>
    <submittedName>
        <fullName evidence="5">Mammalian cell entry protein</fullName>
    </submittedName>
</protein>
<dbReference type="PRINTS" id="PR01782">
    <property type="entry name" value="MCEVIRFACTOR"/>
</dbReference>
<accession>A0A1A0RBZ0</accession>
<dbReference type="PANTHER" id="PTHR33371">
    <property type="entry name" value="INTERMEMBRANE PHOSPHOLIPID TRANSPORT SYSTEM BINDING PROTEIN MLAD-RELATED"/>
    <property type="match status" value="1"/>
</dbReference>
<dbReference type="RefSeq" id="WP_064931248.1">
    <property type="nucleotide sequence ID" value="NZ_LZSO01000013.1"/>
</dbReference>
<evidence type="ECO:0000313" key="6">
    <source>
        <dbReference type="Proteomes" id="UP000093902"/>
    </source>
</evidence>
<gene>
    <name evidence="5" type="ORF">A5792_14195</name>
</gene>
<reference evidence="6" key="1">
    <citation type="submission" date="2016-06" db="EMBL/GenBank/DDBJ databases">
        <authorList>
            <person name="Sutton G."/>
            <person name="Brinkac L."/>
            <person name="Sanka R."/>
            <person name="Adams M."/>
            <person name="Lau E."/>
            <person name="Mehaffy C."/>
            <person name="Tameris M."/>
            <person name="Hatherill M."/>
            <person name="Hanekom W."/>
            <person name="Mahomed H."/>
            <person name="Mcshane H."/>
        </authorList>
    </citation>
    <scope>NUCLEOTIDE SEQUENCE [LARGE SCALE GENOMIC DNA]</scope>
    <source>
        <strain evidence="6">852002-51209_SCH5440388</strain>
    </source>
</reference>
<comment type="caution">
    <text evidence="5">The sequence shown here is derived from an EMBL/GenBank/DDBJ whole genome shotgun (WGS) entry which is preliminary data.</text>
</comment>
<evidence type="ECO:0000256" key="1">
    <source>
        <dbReference type="SAM" id="MobiDB-lite"/>
    </source>
</evidence>
<dbReference type="NCBIfam" id="TIGR00996">
    <property type="entry name" value="Mtu_fam_mce"/>
    <property type="match status" value="1"/>
</dbReference>
<dbReference type="GO" id="GO:0005576">
    <property type="term" value="C:extracellular region"/>
    <property type="evidence" value="ECO:0007669"/>
    <property type="project" value="TreeGrafter"/>
</dbReference>
<dbReference type="EMBL" id="LZSO01000013">
    <property type="protein sequence ID" value="OBB31842.1"/>
    <property type="molecule type" value="Genomic_DNA"/>
</dbReference>
<feature type="compositionally biased region" description="Polar residues" evidence="1">
    <location>
        <begin position="356"/>
        <end position="365"/>
    </location>
</feature>
<dbReference type="AlphaFoldDB" id="A0A1A0RBZ0"/>
<dbReference type="OrthoDB" id="5241191at2"/>
<keyword evidence="2" id="KW-0812">Transmembrane</keyword>
<dbReference type="InterPro" id="IPR005693">
    <property type="entry name" value="Mce"/>
</dbReference>
<proteinExistence type="predicted"/>
<keyword evidence="2" id="KW-0472">Membrane</keyword>